<gene>
    <name evidence="2" type="ORF">FB382_002318</name>
</gene>
<sequence>MLGPLPQLHRWLLLTTALVVGLASGAWIAHFTVLPVAATVGAAFGALAGVLLGYVLVHDWSHRPRPVRVHRH</sequence>
<dbReference type="EMBL" id="JACGXA010000001">
    <property type="protein sequence ID" value="MBA8804027.1"/>
    <property type="molecule type" value="Genomic_DNA"/>
</dbReference>
<accession>A0A7W3PA29</accession>
<proteinExistence type="predicted"/>
<comment type="caution">
    <text evidence="2">The sequence shown here is derived from an EMBL/GenBank/DDBJ whole genome shotgun (WGS) entry which is preliminary data.</text>
</comment>
<dbReference type="RefSeq" id="WP_182539300.1">
    <property type="nucleotide sequence ID" value="NZ_JACGXA010000001.1"/>
</dbReference>
<evidence type="ECO:0000313" key="2">
    <source>
        <dbReference type="EMBL" id="MBA8804027.1"/>
    </source>
</evidence>
<evidence type="ECO:0000256" key="1">
    <source>
        <dbReference type="SAM" id="Phobius"/>
    </source>
</evidence>
<feature type="transmembrane region" description="Helical" evidence="1">
    <location>
        <begin position="36"/>
        <end position="57"/>
    </location>
</feature>
<keyword evidence="1" id="KW-1133">Transmembrane helix</keyword>
<dbReference type="AlphaFoldDB" id="A0A7W3PA29"/>
<protein>
    <submittedName>
        <fullName evidence="2">Uncharacterized protein</fullName>
    </submittedName>
</protein>
<evidence type="ECO:0000313" key="3">
    <source>
        <dbReference type="Proteomes" id="UP000580910"/>
    </source>
</evidence>
<keyword evidence="1" id="KW-0472">Membrane</keyword>
<keyword evidence="1" id="KW-0812">Transmembrane</keyword>
<feature type="transmembrane region" description="Helical" evidence="1">
    <location>
        <begin position="12"/>
        <end position="30"/>
    </location>
</feature>
<organism evidence="2 3">
    <name type="scientific">Nocardioides ginsengisegetis</name>
    <dbReference type="NCBI Taxonomy" id="661491"/>
    <lineage>
        <taxon>Bacteria</taxon>
        <taxon>Bacillati</taxon>
        <taxon>Actinomycetota</taxon>
        <taxon>Actinomycetes</taxon>
        <taxon>Propionibacteriales</taxon>
        <taxon>Nocardioidaceae</taxon>
        <taxon>Nocardioides</taxon>
    </lineage>
</organism>
<name>A0A7W3PA29_9ACTN</name>
<reference evidence="2 3" key="1">
    <citation type="submission" date="2020-07" db="EMBL/GenBank/DDBJ databases">
        <title>Sequencing the genomes of 1000 actinobacteria strains.</title>
        <authorList>
            <person name="Klenk H.-P."/>
        </authorList>
    </citation>
    <scope>NUCLEOTIDE SEQUENCE [LARGE SCALE GENOMIC DNA]</scope>
    <source>
        <strain evidence="2 3">DSM 21349</strain>
    </source>
</reference>
<keyword evidence="3" id="KW-1185">Reference proteome</keyword>
<dbReference type="Proteomes" id="UP000580910">
    <property type="component" value="Unassembled WGS sequence"/>
</dbReference>